<name>A0A6H0KI91_9BACE</name>
<accession>A0A6H0KI91</accession>
<reference evidence="1 2" key="1">
    <citation type="submission" date="2020-03" db="EMBL/GenBank/DDBJ databases">
        <title>Genomic analysis of Bacteroides faecium CBA7301.</title>
        <authorList>
            <person name="Kim J."/>
            <person name="Roh S.W."/>
        </authorList>
    </citation>
    <scope>NUCLEOTIDE SEQUENCE [LARGE SCALE GENOMIC DNA]</scope>
    <source>
        <strain evidence="1 2">CBA7301</strain>
    </source>
</reference>
<dbReference type="EMBL" id="CP050831">
    <property type="protein sequence ID" value="QIU93090.1"/>
    <property type="molecule type" value="Genomic_DNA"/>
</dbReference>
<gene>
    <name evidence="1" type="ORF">BacF7301_02520</name>
</gene>
<keyword evidence="2" id="KW-1185">Reference proteome</keyword>
<proteinExistence type="predicted"/>
<dbReference type="RefSeq" id="WP_167959897.1">
    <property type="nucleotide sequence ID" value="NZ_CP050831.1"/>
</dbReference>
<organism evidence="1 2">
    <name type="scientific">Bacteroides faecium</name>
    <dbReference type="NCBI Taxonomy" id="2715212"/>
    <lineage>
        <taxon>Bacteria</taxon>
        <taxon>Pseudomonadati</taxon>
        <taxon>Bacteroidota</taxon>
        <taxon>Bacteroidia</taxon>
        <taxon>Bacteroidales</taxon>
        <taxon>Bacteroidaceae</taxon>
        <taxon>Bacteroides</taxon>
    </lineage>
</organism>
<dbReference type="Proteomes" id="UP000501780">
    <property type="component" value="Chromosome"/>
</dbReference>
<dbReference type="KEGG" id="bfc:BacF7301_02520"/>
<sequence>MIYAEKDEIIQPFIYKNIYTLKDGLVFVNTNNKAGMFDKNWNIKLAFEYDSICDRIIISKYDFIINDMPIEDIGDKREPKLIVLLNNTWNYYDGQGEIIRKDVPKEIIMENYGYILEWGTPSNENPDFSMKHAKSNSKN</sequence>
<dbReference type="AlphaFoldDB" id="A0A6H0KI91"/>
<evidence type="ECO:0000313" key="2">
    <source>
        <dbReference type="Proteomes" id="UP000501780"/>
    </source>
</evidence>
<evidence type="ECO:0000313" key="1">
    <source>
        <dbReference type="EMBL" id="QIU93090.1"/>
    </source>
</evidence>
<protein>
    <submittedName>
        <fullName evidence="1">Uncharacterized protein</fullName>
    </submittedName>
</protein>